<dbReference type="InterPro" id="IPR023299">
    <property type="entry name" value="ATPase_P-typ_cyto_dom_N"/>
</dbReference>
<dbReference type="InterPro" id="IPR018303">
    <property type="entry name" value="ATPase_P-typ_P_site"/>
</dbReference>
<dbReference type="Pfam" id="PF00689">
    <property type="entry name" value="Cation_ATPase_C"/>
    <property type="match status" value="1"/>
</dbReference>
<dbReference type="InterPro" id="IPR023298">
    <property type="entry name" value="ATPase_P-typ_TM_dom_sf"/>
</dbReference>
<gene>
    <name evidence="13" type="ORF">SAMN05216526_1625</name>
</gene>
<evidence type="ECO:0000313" key="13">
    <source>
        <dbReference type="EMBL" id="SIT72335.1"/>
    </source>
</evidence>
<evidence type="ECO:0000256" key="8">
    <source>
        <dbReference type="ARBA" id="ARBA00022967"/>
    </source>
</evidence>
<organism evidence="13 14">
    <name type="scientific">Ectothiorhodosinus mongolicus</name>
    <dbReference type="NCBI Taxonomy" id="233100"/>
    <lineage>
        <taxon>Bacteria</taxon>
        <taxon>Pseudomonadati</taxon>
        <taxon>Pseudomonadota</taxon>
        <taxon>Gammaproteobacteria</taxon>
        <taxon>Chromatiales</taxon>
        <taxon>Ectothiorhodospiraceae</taxon>
        <taxon>Ectothiorhodosinus</taxon>
    </lineage>
</organism>
<dbReference type="SUPFAM" id="SSF81665">
    <property type="entry name" value="Calcium ATPase, transmembrane domain M"/>
    <property type="match status" value="1"/>
</dbReference>
<evidence type="ECO:0000256" key="1">
    <source>
        <dbReference type="ARBA" id="ARBA00004651"/>
    </source>
</evidence>
<dbReference type="InterPro" id="IPR008250">
    <property type="entry name" value="ATPase_P-typ_transduc_dom_A_sf"/>
</dbReference>
<reference evidence="13 14" key="1">
    <citation type="submission" date="2017-01" db="EMBL/GenBank/DDBJ databases">
        <authorList>
            <person name="Mah S.A."/>
            <person name="Swanson W.J."/>
            <person name="Moy G.W."/>
            <person name="Vacquier V.D."/>
        </authorList>
    </citation>
    <scope>NUCLEOTIDE SEQUENCE [LARGE SCALE GENOMIC DNA]</scope>
    <source>
        <strain evidence="13 14">M9</strain>
    </source>
</reference>
<dbReference type="Gene3D" id="3.40.50.1000">
    <property type="entry name" value="HAD superfamily/HAD-like"/>
    <property type="match status" value="1"/>
</dbReference>
<name>A0A1R3W460_9GAMM</name>
<dbReference type="FunFam" id="3.40.50.1000:FF:000028">
    <property type="entry name" value="Calcium-transporting P-type ATPase, putative"/>
    <property type="match status" value="1"/>
</dbReference>
<keyword evidence="3" id="KW-1003">Cell membrane</keyword>
<keyword evidence="9 11" id="KW-1133">Transmembrane helix</keyword>
<dbReference type="Pfam" id="PF00690">
    <property type="entry name" value="Cation_ATPase_N"/>
    <property type="match status" value="1"/>
</dbReference>
<evidence type="ECO:0000256" key="3">
    <source>
        <dbReference type="ARBA" id="ARBA00022475"/>
    </source>
</evidence>
<keyword evidence="8" id="KW-1278">Translocase</keyword>
<keyword evidence="10 11" id="KW-0472">Membrane</keyword>
<dbReference type="STRING" id="233100.SAMN05216526_1625"/>
<feature type="transmembrane region" description="Helical" evidence="11">
    <location>
        <begin position="691"/>
        <end position="715"/>
    </location>
</feature>
<feature type="transmembrane region" description="Helical" evidence="11">
    <location>
        <begin position="759"/>
        <end position="783"/>
    </location>
</feature>
<dbReference type="PRINTS" id="PR00119">
    <property type="entry name" value="CATATPASE"/>
</dbReference>
<comment type="similarity">
    <text evidence="2">Belongs to the cation transport ATPase (P-type) (TC 3.A.3) family. Type IIA subfamily.</text>
</comment>
<dbReference type="InterPro" id="IPR059000">
    <property type="entry name" value="ATPase_P-type_domA"/>
</dbReference>
<dbReference type="GO" id="GO:0030007">
    <property type="term" value="P:intracellular potassium ion homeostasis"/>
    <property type="evidence" value="ECO:0007669"/>
    <property type="project" value="TreeGrafter"/>
</dbReference>
<evidence type="ECO:0000256" key="7">
    <source>
        <dbReference type="ARBA" id="ARBA00022840"/>
    </source>
</evidence>
<dbReference type="Gene3D" id="1.20.1110.10">
    <property type="entry name" value="Calcium-transporting ATPase, transmembrane domain"/>
    <property type="match status" value="1"/>
</dbReference>
<evidence type="ECO:0000313" key="14">
    <source>
        <dbReference type="Proteomes" id="UP000223759"/>
    </source>
</evidence>
<dbReference type="Pfam" id="PF00122">
    <property type="entry name" value="E1-E2_ATPase"/>
    <property type="match status" value="1"/>
</dbReference>
<dbReference type="AlphaFoldDB" id="A0A1R3W460"/>
<dbReference type="InterPro" id="IPR001757">
    <property type="entry name" value="P_typ_ATPase"/>
</dbReference>
<dbReference type="Gene3D" id="3.40.1110.10">
    <property type="entry name" value="Calcium-transporting ATPase, cytoplasmic domain N"/>
    <property type="match status" value="1"/>
</dbReference>
<dbReference type="GO" id="GO:0016887">
    <property type="term" value="F:ATP hydrolysis activity"/>
    <property type="evidence" value="ECO:0007669"/>
    <property type="project" value="InterPro"/>
</dbReference>
<evidence type="ECO:0000256" key="6">
    <source>
        <dbReference type="ARBA" id="ARBA00022741"/>
    </source>
</evidence>
<feature type="transmembrane region" description="Helical" evidence="11">
    <location>
        <begin position="832"/>
        <end position="852"/>
    </location>
</feature>
<dbReference type="Proteomes" id="UP000223759">
    <property type="component" value="Unassembled WGS sequence"/>
</dbReference>
<feature type="transmembrane region" description="Helical" evidence="11">
    <location>
        <begin position="864"/>
        <end position="881"/>
    </location>
</feature>
<dbReference type="PANTHER" id="PTHR43294:SF21">
    <property type="entry name" value="CATION TRANSPORTING ATPASE"/>
    <property type="match status" value="1"/>
</dbReference>
<keyword evidence="14" id="KW-1185">Reference proteome</keyword>
<dbReference type="InterPro" id="IPR036412">
    <property type="entry name" value="HAD-like_sf"/>
</dbReference>
<dbReference type="InterPro" id="IPR023214">
    <property type="entry name" value="HAD_sf"/>
</dbReference>
<evidence type="ECO:0000256" key="2">
    <source>
        <dbReference type="ARBA" id="ARBA00005675"/>
    </source>
</evidence>
<dbReference type="SFLD" id="SFLDG00002">
    <property type="entry name" value="C1.7:_P-type_atpase_like"/>
    <property type="match status" value="1"/>
</dbReference>
<dbReference type="EMBL" id="FTPK01000003">
    <property type="protein sequence ID" value="SIT72335.1"/>
    <property type="molecule type" value="Genomic_DNA"/>
</dbReference>
<protein>
    <submittedName>
        <fullName evidence="13">Potassium and/or sodium efflux P-type ATPase</fullName>
    </submittedName>
</protein>
<dbReference type="InterPro" id="IPR004014">
    <property type="entry name" value="ATPase_P-typ_cation-transptr_N"/>
</dbReference>
<dbReference type="SFLD" id="SFLDF00027">
    <property type="entry name" value="p-type_atpase"/>
    <property type="match status" value="1"/>
</dbReference>
<evidence type="ECO:0000259" key="12">
    <source>
        <dbReference type="SMART" id="SM00831"/>
    </source>
</evidence>
<dbReference type="PROSITE" id="PS00154">
    <property type="entry name" value="ATPASE_E1_E2"/>
    <property type="match status" value="1"/>
</dbReference>
<dbReference type="SFLD" id="SFLDS00003">
    <property type="entry name" value="Haloacid_Dehalogenase"/>
    <property type="match status" value="1"/>
</dbReference>
<keyword evidence="5" id="KW-0479">Metal-binding</keyword>
<keyword evidence="6" id="KW-0547">Nucleotide-binding</keyword>
<dbReference type="NCBIfam" id="TIGR01494">
    <property type="entry name" value="ATPase_P-type"/>
    <property type="match status" value="2"/>
</dbReference>
<dbReference type="CDD" id="cd02080">
    <property type="entry name" value="P-type_ATPase_cation"/>
    <property type="match status" value="1"/>
</dbReference>
<evidence type="ECO:0000256" key="11">
    <source>
        <dbReference type="SAM" id="Phobius"/>
    </source>
</evidence>
<dbReference type="SUPFAM" id="SSF81653">
    <property type="entry name" value="Calcium ATPase, transduction domain A"/>
    <property type="match status" value="1"/>
</dbReference>
<dbReference type="Pfam" id="PF08282">
    <property type="entry name" value="Hydrolase_3"/>
    <property type="match status" value="1"/>
</dbReference>
<dbReference type="SUPFAM" id="SSF81660">
    <property type="entry name" value="Metal cation-transporting ATPase, ATP-binding domain N"/>
    <property type="match status" value="1"/>
</dbReference>
<feature type="domain" description="Cation-transporting P-type ATPase N-terminal" evidence="12">
    <location>
        <begin position="7"/>
        <end position="80"/>
    </location>
</feature>
<proteinExistence type="inferred from homology"/>
<sequence>MGDNLRAWHQQDAQEVLNALESSTEGLSPEEAARRLAENGPNALPQARSRGPLKRFLAQFNNLLIYVLIAAAIVTALLGHWVDTGVILAVVVINSVIGFVQEGKAEKALEAIRDMLSPQAMVRRDGRRLSLDAQELVVGDIVFLEPGDKVPADLRLLKLKNLQIQEAVLTGESVPVEKTPESVDAEAELGDRISMAFSGTLVTAGQGMGVVVEAGANTQIGRISSMLSEVQTLTTPLVKAMNVFARWLTLAIVGLAAIVFSFGLLVRDYAAVEMFMAAVALAVAAIPEGLPAILTVTLAIGVQLMASRNAIIRRLPAVETLGSVSIICSDKTGTLTRNEMTVRSVDLPDGLIEITGVGYNPHGGFSRDEKDIEVDNLPQLQMALQAAVLCNDAELQEKDGQWQVNGDPMEGALLTAGIKAGLEQQSLHKDWPRTDVIPFESAHRFMASLNHDHQGHGMVYLKGAPEQVLELCQSVYGDDQALDRDAWLARVDALAARGERVLAFACRPADEGERELDFHALDARFELIGLMGLIDPPREEAIAAVAECQTAGITVKMITGDHAGTAQAIARQLGLAHPDKVLTGRDIDALDDAALRARVPEVDVFARAAPEHKLRLVQALQWHGYVVAMTGDGVNDAPALKQADVGVAMGRNGTETAKEAAEMVLADDNFASIAHAVREGRRVYDNLKKAITFLLPINGGESGSIMAAIFLGLALPIMPLQVLWVNMVSSVGLAMALAFEPAERNVMRRPPRAPGEPMLSLFLVWRIVFVSFWFLCGIFGVFLMSLQLGYSLETARTLAVNTLVVMEVFYLLSVRSLGASQLTIKGLIGTRAVAIAIMVVLSLQMVFTYAPFMQFFFDSTPIGWQEWAGILVVGVVLFFILEIEKRVRAGWSNAHPASA</sequence>
<dbReference type="InterPro" id="IPR044492">
    <property type="entry name" value="P_typ_ATPase_HD_dom"/>
</dbReference>
<dbReference type="GO" id="GO:0046872">
    <property type="term" value="F:metal ion binding"/>
    <property type="evidence" value="ECO:0007669"/>
    <property type="project" value="UniProtKB-KW"/>
</dbReference>
<dbReference type="GO" id="GO:0005524">
    <property type="term" value="F:ATP binding"/>
    <property type="evidence" value="ECO:0007669"/>
    <property type="project" value="UniProtKB-KW"/>
</dbReference>
<dbReference type="InterPro" id="IPR006068">
    <property type="entry name" value="ATPase_P-typ_cation-transptr_C"/>
</dbReference>
<dbReference type="GO" id="GO:0005886">
    <property type="term" value="C:plasma membrane"/>
    <property type="evidence" value="ECO:0007669"/>
    <property type="project" value="UniProtKB-SubCell"/>
</dbReference>
<dbReference type="GO" id="GO:0005391">
    <property type="term" value="F:P-type sodium:potassium-exchanging transporter activity"/>
    <property type="evidence" value="ECO:0007669"/>
    <property type="project" value="TreeGrafter"/>
</dbReference>
<accession>A0A1R3W460</accession>
<feature type="transmembrane region" description="Helical" evidence="11">
    <location>
        <begin position="795"/>
        <end position="812"/>
    </location>
</feature>
<feature type="transmembrane region" description="Helical" evidence="11">
    <location>
        <begin position="721"/>
        <end position="739"/>
    </location>
</feature>
<dbReference type="Pfam" id="PF13246">
    <property type="entry name" value="Cation_ATPase"/>
    <property type="match status" value="1"/>
</dbReference>
<evidence type="ECO:0000256" key="9">
    <source>
        <dbReference type="ARBA" id="ARBA00022989"/>
    </source>
</evidence>
<dbReference type="PRINTS" id="PR00120">
    <property type="entry name" value="HATPASE"/>
</dbReference>
<evidence type="ECO:0000256" key="10">
    <source>
        <dbReference type="ARBA" id="ARBA00023136"/>
    </source>
</evidence>
<dbReference type="OrthoDB" id="9814270at2"/>
<feature type="transmembrane region" description="Helical" evidence="11">
    <location>
        <begin position="247"/>
        <end position="266"/>
    </location>
</feature>
<dbReference type="FunFam" id="2.70.150.10:FF:000016">
    <property type="entry name" value="Calcium-transporting P-type ATPase putative"/>
    <property type="match status" value="1"/>
</dbReference>
<dbReference type="SUPFAM" id="SSF56784">
    <property type="entry name" value="HAD-like"/>
    <property type="match status" value="1"/>
</dbReference>
<dbReference type="PANTHER" id="PTHR43294">
    <property type="entry name" value="SODIUM/POTASSIUM-TRANSPORTING ATPASE SUBUNIT ALPHA"/>
    <property type="match status" value="1"/>
</dbReference>
<dbReference type="InterPro" id="IPR050510">
    <property type="entry name" value="Cation_transp_ATPase_P-type"/>
</dbReference>
<dbReference type="Gene3D" id="2.70.150.10">
    <property type="entry name" value="Calcium-transporting ATPase, cytoplasmic transduction domain A"/>
    <property type="match status" value="1"/>
</dbReference>
<feature type="transmembrane region" description="Helical" evidence="11">
    <location>
        <begin position="278"/>
        <end position="306"/>
    </location>
</feature>
<dbReference type="GO" id="GO:0006883">
    <property type="term" value="P:intracellular sodium ion homeostasis"/>
    <property type="evidence" value="ECO:0007669"/>
    <property type="project" value="TreeGrafter"/>
</dbReference>
<dbReference type="SMART" id="SM00831">
    <property type="entry name" value="Cation_ATPase_N"/>
    <property type="match status" value="1"/>
</dbReference>
<comment type="subcellular location">
    <subcellularLocation>
        <location evidence="1">Cell membrane</location>
        <topology evidence="1">Multi-pass membrane protein</topology>
    </subcellularLocation>
</comment>
<keyword evidence="7" id="KW-0067">ATP-binding</keyword>
<evidence type="ECO:0000256" key="4">
    <source>
        <dbReference type="ARBA" id="ARBA00022692"/>
    </source>
</evidence>
<dbReference type="GO" id="GO:1990573">
    <property type="term" value="P:potassium ion import across plasma membrane"/>
    <property type="evidence" value="ECO:0007669"/>
    <property type="project" value="TreeGrafter"/>
</dbReference>
<dbReference type="GO" id="GO:1902600">
    <property type="term" value="P:proton transmembrane transport"/>
    <property type="evidence" value="ECO:0007669"/>
    <property type="project" value="TreeGrafter"/>
</dbReference>
<evidence type="ECO:0000256" key="5">
    <source>
        <dbReference type="ARBA" id="ARBA00022723"/>
    </source>
</evidence>
<dbReference type="RefSeq" id="WP_076756039.1">
    <property type="nucleotide sequence ID" value="NZ_CP023018.1"/>
</dbReference>
<feature type="transmembrane region" description="Helical" evidence="11">
    <location>
        <begin position="84"/>
        <end position="100"/>
    </location>
</feature>
<feature type="transmembrane region" description="Helical" evidence="11">
    <location>
        <begin position="56"/>
        <end position="78"/>
    </location>
</feature>
<keyword evidence="4 11" id="KW-0812">Transmembrane</keyword>
<dbReference type="GO" id="GO:0036376">
    <property type="term" value="P:sodium ion export across plasma membrane"/>
    <property type="evidence" value="ECO:0007669"/>
    <property type="project" value="TreeGrafter"/>
</dbReference>